<reference evidence="1" key="1">
    <citation type="journal article" date="2021" name="Arch. Microbiol.">
        <title>Methyloradius palustris gen. nov., sp. nov., a methanol-oxidizing bacterium isolated from snow.</title>
        <authorList>
            <person name="Miyadera T."/>
            <person name="Kojima H."/>
            <person name="Fukui M."/>
        </authorList>
    </citation>
    <scope>NUCLEOTIDE SEQUENCE</scope>
    <source>
        <strain evidence="1">Zm11</strain>
    </source>
</reference>
<dbReference type="Proteomes" id="UP000826722">
    <property type="component" value="Chromosome"/>
</dbReference>
<name>A0A8D5G1J6_9PROT</name>
<protein>
    <recommendedName>
        <fullName evidence="3">DUF3037 domain-containing protein</fullName>
    </recommendedName>
</protein>
<dbReference type="EMBL" id="AP024110">
    <property type="protein sequence ID" value="BCM26269.1"/>
    <property type="molecule type" value="Genomic_DNA"/>
</dbReference>
<dbReference type="InterPro" id="IPR021398">
    <property type="entry name" value="DUF3037"/>
</dbReference>
<keyword evidence="2" id="KW-1185">Reference proteome</keyword>
<dbReference type="AlphaFoldDB" id="A0A8D5G1J6"/>
<evidence type="ECO:0000313" key="1">
    <source>
        <dbReference type="EMBL" id="BCM26269.1"/>
    </source>
</evidence>
<dbReference type="KEGG" id="mpau:ZMTM_25280"/>
<proteinExistence type="predicted"/>
<organism evidence="1 2">
    <name type="scientific">Methyloradius palustris</name>
    <dbReference type="NCBI Taxonomy" id="2778876"/>
    <lineage>
        <taxon>Bacteria</taxon>
        <taxon>Pseudomonadati</taxon>
        <taxon>Pseudomonadota</taxon>
        <taxon>Betaproteobacteria</taxon>
        <taxon>Nitrosomonadales</taxon>
        <taxon>Methylophilaceae</taxon>
        <taxon>Methyloradius</taxon>
    </lineage>
</organism>
<gene>
    <name evidence="1" type="ORF">ZMTM_25280</name>
</gene>
<sequence>MKKFACQYAVIRFLPYLETGEFANVGIVLLCPETGYFDFRLLTRVRRITAFFEELNANIYRDTQKNFQQELKRIKQFIDTENKQGKLTKDLVNHIFGELTRAREVMMRFDEVRTILTDDPTQHLEELFCYYVERNFANTVYQERLLENEVRNVLRAADLIGQFKPQTLGDQNAYHAKFPFVYMEGDRAIKAIKPLNLAHDDPAQIFDHGWAWMGKIQQLRAMNLLQADVLLPVKRPDMATGPQAQMFTEVFELLAKQNIQVVDANDANKILEFANH</sequence>
<dbReference type="Pfam" id="PF11236">
    <property type="entry name" value="DUF3037"/>
    <property type="match status" value="1"/>
</dbReference>
<accession>A0A8D5G1J6</accession>
<evidence type="ECO:0000313" key="2">
    <source>
        <dbReference type="Proteomes" id="UP000826722"/>
    </source>
</evidence>
<evidence type="ECO:0008006" key="3">
    <source>
        <dbReference type="Google" id="ProtNLM"/>
    </source>
</evidence>
<dbReference type="RefSeq" id="WP_221764277.1">
    <property type="nucleotide sequence ID" value="NZ_AP024110.1"/>
</dbReference>